<reference evidence="2 3" key="1">
    <citation type="submission" date="2016-09" db="EMBL/GenBank/DDBJ databases">
        <title>Extensive genetic diversity and differential bi-allelic expression allows diatom success in the polar Southern Ocean.</title>
        <authorList>
            <consortium name="DOE Joint Genome Institute"/>
            <person name="Mock T."/>
            <person name="Otillar R.P."/>
            <person name="Strauss J."/>
            <person name="Dupont C."/>
            <person name="Frickenhaus S."/>
            <person name="Maumus F."/>
            <person name="Mcmullan M."/>
            <person name="Sanges R."/>
            <person name="Schmutz J."/>
            <person name="Toseland A."/>
            <person name="Valas R."/>
            <person name="Veluchamy A."/>
            <person name="Ward B.J."/>
            <person name="Allen A."/>
            <person name="Barry K."/>
            <person name="Falciatore A."/>
            <person name="Ferrante M."/>
            <person name="Fortunato A.E."/>
            <person name="Gloeckner G."/>
            <person name="Gruber A."/>
            <person name="Hipkin R."/>
            <person name="Janech M."/>
            <person name="Kroth P."/>
            <person name="Leese F."/>
            <person name="Lindquist E."/>
            <person name="Lyon B.R."/>
            <person name="Martin J."/>
            <person name="Mayer C."/>
            <person name="Parker M."/>
            <person name="Quesneville H."/>
            <person name="Raymond J."/>
            <person name="Uhlig C."/>
            <person name="Valentin K.U."/>
            <person name="Worden A.Z."/>
            <person name="Armbrust E.V."/>
            <person name="Bowler C."/>
            <person name="Green B."/>
            <person name="Moulton V."/>
            <person name="Van Oosterhout C."/>
            <person name="Grigoriev I."/>
        </authorList>
    </citation>
    <scope>NUCLEOTIDE SEQUENCE [LARGE SCALE GENOMIC DNA]</scope>
    <source>
        <strain evidence="2 3">CCMP1102</strain>
    </source>
</reference>
<dbReference type="OrthoDB" id="47164at2759"/>
<dbReference type="KEGG" id="fcy:FRACYDRAFT_236290"/>
<organism evidence="2 3">
    <name type="scientific">Fragilariopsis cylindrus CCMP1102</name>
    <dbReference type="NCBI Taxonomy" id="635003"/>
    <lineage>
        <taxon>Eukaryota</taxon>
        <taxon>Sar</taxon>
        <taxon>Stramenopiles</taxon>
        <taxon>Ochrophyta</taxon>
        <taxon>Bacillariophyta</taxon>
        <taxon>Bacillariophyceae</taxon>
        <taxon>Bacillariophycidae</taxon>
        <taxon>Bacillariales</taxon>
        <taxon>Bacillariaceae</taxon>
        <taxon>Fragilariopsis</taxon>
    </lineage>
</organism>
<feature type="region of interest" description="Disordered" evidence="1">
    <location>
        <begin position="435"/>
        <end position="494"/>
    </location>
</feature>
<feature type="compositionally biased region" description="Polar residues" evidence="1">
    <location>
        <begin position="435"/>
        <end position="444"/>
    </location>
</feature>
<protein>
    <submittedName>
        <fullName evidence="2">Uncharacterized protein</fullName>
    </submittedName>
</protein>
<dbReference type="PANTHER" id="PTHR16148">
    <property type="entry name" value="NF-KAPPA-B-REPRESSING FACTOR-RELATED"/>
    <property type="match status" value="1"/>
</dbReference>
<dbReference type="InParanoid" id="A0A1E7FPW5"/>
<keyword evidence="3" id="KW-1185">Reference proteome</keyword>
<feature type="compositionally biased region" description="Basic and acidic residues" evidence="1">
    <location>
        <begin position="31"/>
        <end position="49"/>
    </location>
</feature>
<feature type="compositionally biased region" description="Acidic residues" evidence="1">
    <location>
        <begin position="176"/>
        <end position="185"/>
    </location>
</feature>
<name>A0A1E7FPW5_9STRA</name>
<feature type="compositionally biased region" description="Acidic residues" evidence="1">
    <location>
        <begin position="193"/>
        <end position="210"/>
    </location>
</feature>
<feature type="region of interest" description="Disordered" evidence="1">
    <location>
        <begin position="161"/>
        <end position="235"/>
    </location>
</feature>
<feature type="region of interest" description="Disordered" evidence="1">
    <location>
        <begin position="1112"/>
        <end position="1150"/>
    </location>
</feature>
<feature type="region of interest" description="Disordered" evidence="1">
    <location>
        <begin position="17"/>
        <end position="63"/>
    </location>
</feature>
<sequence length="1783" mass="198818">MPLPIAVGGVSLSSERLLQCPQQQQQQSARGGKDVNTDVKDNSNEKKNDDDDEPHTYTGNYNQNQNVTWTICPRNEWQARVVISFYYDDNDDNDNNRYENDNRNENENDHDKKMKNITRRRRRMVEIRIQISPLIRSLSSSTYRETIYQLELLIDNEENVQVDVDSDSDYGRNSNDTDDSEDSNDSESLSSESESESDSLDSSSSDDDDSNSTTSFLNIQQQKQQQPQPQPPQVLFSGDRKKLIVLLFHPPQQQQQQQQQSSVIVFQLRKPRRNSTSNDRIIATSPKFVPCCWGITSICRIGNNNNNNNVKNDSNNDNIPLNSNCCFLALRNYDRTLIWIDTRSVQILSTASLPNNTNTNSTKRRRGRGSVDTTITSIMKTSPTSSYEKGLLVLIDGDDNGNSNDGECNSLMVVVEWNLKKLTTEVQMTSIRRASTGHATLSQQHSDESEAIDYHDDDQQQQQSKEKLTTRVPPRRSSAENENGRGGGGSRTRMDVKLLSIWSPTSNSNSNNNSNNKIIADVCFGALASVLCVVYCQLPSTSTTSASLGPSQRIAQVLTISNTTGELVPVVSLFLSADQVEQASSVADSSSNNNNNDECKNYGTDLDGTTTSMTKIHSRQLYGIEHDPDSNSFLISSIFGSKNNNYYWIGCVWNWRSNSIGWMIQKQIMNATLQHQIWSRLYSGRDSNYGGGSHLVYINASLRYGDSSGINNDSNSTNKNTYNKVIETGKRIVPAAVLSPDNSTNPGVFTERSSLLLARDHISFPYVAKKDSDPTMLELDWKISALPLSYTMSHGPPKIAIISPIAAKSVAVSSAFGVCVMDTSNNKWKQFGSPSEERSFSVVAMTWWEGNLKRRKERDKDDLLVAIIQTRNGEQFLGCWSSKRLDLMHQLLDTPDLEWKPGESQDPEPSWGIPLPMDIRVTNISILAEPQQDQSTCHGDLRRAVVLLYSPDRVSTECDYSVFRLQVFQNNDSSRPYYVMSHKILQASIKNKEDLLGPVTSAFVAGAWFRFDLRKLGGNHITTKEDEKEDFAITLGVNRTPGGMHALSIGKNLQTCGATLTETEVSKFQLSDAVSSHRNLPDSDSSVYRFVWNIELLNGEVLCWSVPSVVTSHRDQNDAPRNVRPTPSVTSIRRPDTKQPKGLSRPSLVSKENNMDEGRRWILGTICEVGSVSDWALQSSSGSQVDIALGLVPQSSYGCVLRSGQSSQKFSRNQLGDIDRHIFSSNILEGDMNTQSPFLMTPPAFATSLFTLFLEAASIRMDLCVSKQSPLQLDDLKRQLKVIDSQVQHRLLSSRSTDISMMVLRLIVFRSLELISKVHKRYSKDPSDISKFNIRLSQSLLSAIVDATRRCASNLQFASLFLEIGRQIEPSNLEYLFPLPLPHIFDEANSTKAYSSDDVLDSANARSVVDLFTICIDGGSLAASASALPLLTSKAEARYYCGLLLDEAIDNFVNNTDSGECNFDKTEEERRALGDFFRFGMKLEDAELCEDRSVISRDDTSVDTMDRSISDEIVTPETQRRSFICSLNTSSSILNYIVPSSMLGESEKQRMEDAIKREASTFIKRSLDDPGLDFAMLPPDWDNDSFDSPRHNNKSTGISSVGGLVGDALLDLLQSDHTDNNWKAMSAISKMILQEGVEVPSSYNLFCEVAEKAHPLDILSLTPILYDVNNGHEDSTMTTHIEEEISTCYNQGVTDTDADLIVDLALLLIDRILLLPLDDINDQAAMEIGLVFIVMVAGHVCGRSESIQNVLDQDCLLSKCYRQATTINYSSSDLTKVEKTEIG</sequence>
<feature type="compositionally biased region" description="Low complexity" evidence="1">
    <location>
        <begin position="211"/>
        <end position="227"/>
    </location>
</feature>
<evidence type="ECO:0000313" key="3">
    <source>
        <dbReference type="Proteomes" id="UP000095751"/>
    </source>
</evidence>
<accession>A0A1E7FPW5</accession>
<gene>
    <name evidence="2" type="ORF">FRACYDRAFT_236290</name>
</gene>
<dbReference type="PANTHER" id="PTHR16148:SF14">
    <property type="entry name" value="MYND-TYPE DOMAIN-CONTAINING PROTEIN"/>
    <property type="match status" value="1"/>
</dbReference>
<evidence type="ECO:0000313" key="2">
    <source>
        <dbReference type="EMBL" id="OEU20219.1"/>
    </source>
</evidence>
<feature type="compositionally biased region" description="Basic and acidic residues" evidence="1">
    <location>
        <begin position="94"/>
        <end position="114"/>
    </location>
</feature>
<proteinExistence type="predicted"/>
<feature type="compositionally biased region" description="Basic and acidic residues" evidence="1">
    <location>
        <begin position="445"/>
        <end position="469"/>
    </location>
</feature>
<dbReference type="Proteomes" id="UP000095751">
    <property type="component" value="Unassembled WGS sequence"/>
</dbReference>
<dbReference type="EMBL" id="KV784355">
    <property type="protein sequence ID" value="OEU20219.1"/>
    <property type="molecule type" value="Genomic_DNA"/>
</dbReference>
<evidence type="ECO:0000256" key="1">
    <source>
        <dbReference type="SAM" id="MobiDB-lite"/>
    </source>
</evidence>
<feature type="region of interest" description="Disordered" evidence="1">
    <location>
        <begin position="88"/>
        <end position="116"/>
    </location>
</feature>